<accession>A0A1H9KBU4</accession>
<sequence>MSVVLLAPALALLGNIATNTVEVSWRWWPPTVWVLVGLLVAGTVWVEVRRQGAPAEDDGEPVVVTPEFVDVDYVREYRTGKLLPASGFLLRLVVESRSRRRVVLRALRAEVVAREPVSGHVLPHLGKIRTRAFRLDLGGDRPVVTARKRDDFPLWVDAGEPEVIDVQVHNTDGKVEWRLFLDWTVNGRSGTAVIDAGGRPYITAQRPGG</sequence>
<dbReference type="Proteomes" id="UP000199503">
    <property type="component" value="Unassembled WGS sequence"/>
</dbReference>
<protein>
    <submittedName>
        <fullName evidence="1">Uncharacterized protein</fullName>
    </submittedName>
</protein>
<evidence type="ECO:0000313" key="1">
    <source>
        <dbReference type="EMBL" id="SEQ96335.1"/>
    </source>
</evidence>
<dbReference type="AlphaFoldDB" id="A0A1H9KBU4"/>
<dbReference type="OrthoDB" id="3359627at2"/>
<dbReference type="EMBL" id="FOFV01000005">
    <property type="protein sequence ID" value="SEQ96335.1"/>
    <property type="molecule type" value="Genomic_DNA"/>
</dbReference>
<evidence type="ECO:0000313" key="2">
    <source>
        <dbReference type="Proteomes" id="UP000199503"/>
    </source>
</evidence>
<dbReference type="RefSeq" id="WP_089916395.1">
    <property type="nucleotide sequence ID" value="NZ_FOFV01000005.1"/>
</dbReference>
<reference evidence="2" key="1">
    <citation type="submission" date="2016-10" db="EMBL/GenBank/DDBJ databases">
        <authorList>
            <person name="Varghese N."/>
            <person name="Submissions S."/>
        </authorList>
    </citation>
    <scope>NUCLEOTIDE SEQUENCE [LARGE SCALE GENOMIC DNA]</scope>
    <source>
        <strain evidence="2">DSM 44437</strain>
    </source>
</reference>
<gene>
    <name evidence="1" type="ORF">SAMN04488000_105256</name>
</gene>
<dbReference type="STRING" id="65499.SAMN04488000_105256"/>
<organism evidence="1 2">
    <name type="scientific">Lentzea albida</name>
    <dbReference type="NCBI Taxonomy" id="65499"/>
    <lineage>
        <taxon>Bacteria</taxon>
        <taxon>Bacillati</taxon>
        <taxon>Actinomycetota</taxon>
        <taxon>Actinomycetes</taxon>
        <taxon>Pseudonocardiales</taxon>
        <taxon>Pseudonocardiaceae</taxon>
        <taxon>Lentzea</taxon>
    </lineage>
</organism>
<keyword evidence="2" id="KW-1185">Reference proteome</keyword>
<proteinExistence type="predicted"/>
<name>A0A1H9KBU4_9PSEU</name>